<dbReference type="EMBL" id="GALX01003445">
    <property type="protein sequence ID" value="JAB65021.1"/>
    <property type="molecule type" value="Transcribed_RNA"/>
</dbReference>
<evidence type="ECO:0000256" key="1">
    <source>
        <dbReference type="SAM" id="MobiDB-lite"/>
    </source>
</evidence>
<accession>V5I971</accession>
<sequence>MNRRRTKWTPEINKYIVLSYYIITNLERNNTPYSVELHRRVTDRFPELGTKTIQNILDQRRSLMLNNRLTPTELQQIRVQAEIELGVTQHEDEHSENGNNIHDTQDEEVRENEATRDETSTIFDQLYAKYSEMGVTYRPKLPKLKINGNTKAILNKVDKIIEHRIQTIQNLQELHTLIYIGAVTTLKIHKQEPKLNSSVNKSKYHNRQAPWITRLQKKINDLRRSIGRLTQARREGVSKKTKEKGNAILKRYMNDTYKTDIEIIDYLKQSLAATAKRLRKYQKNYNRHYNRKTSGKMRSPIEKLIG</sequence>
<organism evidence="2">
    <name type="scientific">Anoplophora glabripennis</name>
    <name type="common">Asian longhorn beetle</name>
    <name type="synonym">Anoplophora nobilis</name>
    <dbReference type="NCBI Taxonomy" id="217634"/>
    <lineage>
        <taxon>Eukaryota</taxon>
        <taxon>Metazoa</taxon>
        <taxon>Ecdysozoa</taxon>
        <taxon>Arthropoda</taxon>
        <taxon>Hexapoda</taxon>
        <taxon>Insecta</taxon>
        <taxon>Pterygota</taxon>
        <taxon>Neoptera</taxon>
        <taxon>Endopterygota</taxon>
        <taxon>Coleoptera</taxon>
        <taxon>Polyphaga</taxon>
        <taxon>Cucujiformia</taxon>
        <taxon>Chrysomeloidea</taxon>
        <taxon>Cerambycidae</taxon>
        <taxon>Lamiinae</taxon>
        <taxon>Lamiini</taxon>
        <taxon>Anoplophora</taxon>
    </lineage>
</organism>
<name>V5I971_ANOGL</name>
<dbReference type="AlphaFoldDB" id="V5I971"/>
<protein>
    <submittedName>
        <fullName evidence="2">Uncharacterized protein</fullName>
    </submittedName>
</protein>
<evidence type="ECO:0000313" key="2">
    <source>
        <dbReference type="EMBL" id="JAB65021.1"/>
    </source>
</evidence>
<reference evidence="2" key="1">
    <citation type="submission" date="2013-07" db="EMBL/GenBank/DDBJ databases">
        <title>Midgut Transcriptome Profiling of Anoplphora glabripennis, a Lignocellulose Degrading, Wood-Boring Cerambycid.</title>
        <authorList>
            <person name="Scully E.D."/>
            <person name="Hoover K."/>
            <person name="Carlson J.E."/>
            <person name="Tien M."/>
            <person name="Geib S.M."/>
        </authorList>
    </citation>
    <scope>NUCLEOTIDE SEQUENCE</scope>
</reference>
<feature type="region of interest" description="Disordered" evidence="1">
    <location>
        <begin position="89"/>
        <end position="117"/>
    </location>
</feature>
<proteinExistence type="predicted"/>